<evidence type="ECO:0000256" key="4">
    <source>
        <dbReference type="ARBA" id="ARBA00022982"/>
    </source>
</evidence>
<feature type="transmembrane region" description="Helical" evidence="7">
    <location>
        <begin position="433"/>
        <end position="451"/>
    </location>
</feature>
<evidence type="ECO:0000313" key="9">
    <source>
        <dbReference type="EMBL" id="MDA7086368.1"/>
    </source>
</evidence>
<feature type="transmembrane region" description="Helical" evidence="7">
    <location>
        <begin position="260"/>
        <end position="282"/>
    </location>
</feature>
<evidence type="ECO:0000256" key="7">
    <source>
        <dbReference type="SAM" id="Phobius"/>
    </source>
</evidence>
<keyword evidence="5" id="KW-0408">Iron</keyword>
<keyword evidence="7" id="KW-0472">Membrane</keyword>
<feature type="transmembrane region" description="Helical" evidence="7">
    <location>
        <begin position="403"/>
        <end position="421"/>
    </location>
</feature>
<reference evidence="9 10" key="1">
    <citation type="submission" date="2023-01" db="EMBL/GenBank/DDBJ databases">
        <title>Pseudomonas SA3-5T sp. nov., isolated from tidal flat sediment.</title>
        <authorList>
            <person name="Kim H.S."/>
            <person name="Kim J.-S."/>
            <person name="Suh M.K."/>
            <person name="Eom M.K."/>
            <person name="Lee J.-S."/>
        </authorList>
    </citation>
    <scope>NUCLEOTIDE SEQUENCE [LARGE SCALE GENOMIC DNA]</scope>
    <source>
        <strain evidence="9 10">SA3-5</strain>
    </source>
</reference>
<accession>A0ABT4XDT0</accession>
<dbReference type="Proteomes" id="UP001212042">
    <property type="component" value="Unassembled WGS sequence"/>
</dbReference>
<dbReference type="RefSeq" id="WP_271347279.1">
    <property type="nucleotide sequence ID" value="NZ_JAQJZJ010000003.1"/>
</dbReference>
<feature type="transmembrane region" description="Helical" evidence="7">
    <location>
        <begin position="21"/>
        <end position="42"/>
    </location>
</feature>
<evidence type="ECO:0000259" key="8">
    <source>
        <dbReference type="Pfam" id="PF12801"/>
    </source>
</evidence>
<keyword evidence="2" id="KW-0004">4Fe-4S</keyword>
<feature type="transmembrane region" description="Helical" evidence="7">
    <location>
        <begin position="364"/>
        <end position="383"/>
    </location>
</feature>
<evidence type="ECO:0000313" key="10">
    <source>
        <dbReference type="Proteomes" id="UP001212042"/>
    </source>
</evidence>
<dbReference type="PANTHER" id="PTHR30176:SF3">
    <property type="entry name" value="FERREDOXIN-TYPE PROTEIN NAPH"/>
    <property type="match status" value="1"/>
</dbReference>
<evidence type="ECO:0000256" key="6">
    <source>
        <dbReference type="ARBA" id="ARBA00023014"/>
    </source>
</evidence>
<keyword evidence="4" id="KW-0249">Electron transport</keyword>
<comment type="caution">
    <text evidence="9">The sequence shown here is derived from an EMBL/GenBank/DDBJ whole genome shotgun (WGS) entry which is preliminary data.</text>
</comment>
<dbReference type="PANTHER" id="PTHR30176">
    <property type="entry name" value="FERREDOXIN-TYPE PROTEIN NAPH"/>
    <property type="match status" value="1"/>
</dbReference>
<feature type="transmembrane region" description="Helical" evidence="7">
    <location>
        <begin position="328"/>
        <end position="352"/>
    </location>
</feature>
<dbReference type="InterPro" id="IPR051684">
    <property type="entry name" value="Electron_Trans/Redox"/>
</dbReference>
<sequence length="457" mass="50720">MRRLNSLLAALGDGLRRHARLIRGLQWAVVAFYGGLLVLPALLPLPSSQARMLDNLTLLAQFIFWGVWWPFVLLSIVLFGRLWCGVFCPEGALSEWISWRGLGRGTPRWIRWGGWPTLAFILTTIYGQLISVYDYAQAALLILGGSTLAAMLVGFLYGRGKRIWCRYLCPVSGVFGLLARLAPLHYKVDEQRWLDNPPPRQPPPNCAPLLDIRRMQGAADCHACGRCSGQRGAVQLSTRSPNAEILIVGSQTRSHWDARLLLFGVIGLAMGAFQWTLSPWFVSLKQATATWLVERDSYWLLQADAPWWLLTHYPQANDLFSWLDGLLILFYLSASALLLGGGLWLLLRAAALLVSRSGNAFEQLALSLIPLGAGGLFLGLSATTVKLLRYEGLVLAWAQPARASLLGGAIAWSLWLGWQVLGRHGAHGLKRLAAFGCLLLGSAWIGYGWWLQFWGWH</sequence>
<dbReference type="InterPro" id="IPR017896">
    <property type="entry name" value="4Fe4S_Fe-S-bd"/>
</dbReference>
<keyword evidence="7" id="KW-0812">Transmembrane</keyword>
<feature type="transmembrane region" description="Helical" evidence="7">
    <location>
        <begin position="109"/>
        <end position="129"/>
    </location>
</feature>
<protein>
    <submittedName>
        <fullName evidence="9">4Fe-4S binding protein</fullName>
    </submittedName>
</protein>
<keyword evidence="3" id="KW-0479">Metal-binding</keyword>
<evidence type="ECO:0000256" key="1">
    <source>
        <dbReference type="ARBA" id="ARBA00022448"/>
    </source>
</evidence>
<keyword evidence="1" id="KW-0813">Transport</keyword>
<feature type="domain" description="4Fe-4S ferredoxin-type" evidence="8">
    <location>
        <begin position="150"/>
        <end position="181"/>
    </location>
</feature>
<feature type="domain" description="4Fe-4S ferredoxin-type" evidence="8">
    <location>
        <begin position="63"/>
        <end position="102"/>
    </location>
</feature>
<proteinExistence type="predicted"/>
<evidence type="ECO:0000256" key="3">
    <source>
        <dbReference type="ARBA" id="ARBA00022723"/>
    </source>
</evidence>
<feature type="transmembrane region" description="Helical" evidence="7">
    <location>
        <begin position="135"/>
        <end position="157"/>
    </location>
</feature>
<evidence type="ECO:0000256" key="2">
    <source>
        <dbReference type="ARBA" id="ARBA00022485"/>
    </source>
</evidence>
<dbReference type="EMBL" id="JAQJZJ010000003">
    <property type="protein sequence ID" value="MDA7086368.1"/>
    <property type="molecule type" value="Genomic_DNA"/>
</dbReference>
<name>A0ABT4XDT0_9PSED</name>
<gene>
    <name evidence="9" type="ORF">PH586_08245</name>
</gene>
<keyword evidence="6" id="KW-0411">Iron-sulfur</keyword>
<dbReference type="Pfam" id="PF12801">
    <property type="entry name" value="Fer4_5"/>
    <property type="match status" value="2"/>
</dbReference>
<evidence type="ECO:0000256" key="5">
    <source>
        <dbReference type="ARBA" id="ARBA00023004"/>
    </source>
</evidence>
<keyword evidence="7" id="KW-1133">Transmembrane helix</keyword>
<feature type="transmembrane region" description="Helical" evidence="7">
    <location>
        <begin position="62"/>
        <end position="88"/>
    </location>
</feature>
<keyword evidence="10" id="KW-1185">Reference proteome</keyword>
<organism evidence="9 10">
    <name type="scientific">Pseudomonas aestuarii</name>
    <dbReference type="NCBI Taxonomy" id="3018340"/>
    <lineage>
        <taxon>Bacteria</taxon>
        <taxon>Pseudomonadati</taxon>
        <taxon>Pseudomonadota</taxon>
        <taxon>Gammaproteobacteria</taxon>
        <taxon>Pseudomonadales</taxon>
        <taxon>Pseudomonadaceae</taxon>
        <taxon>Pseudomonas</taxon>
    </lineage>
</organism>